<accession>A0ABT5FH74</accession>
<dbReference type="InterPro" id="IPR035919">
    <property type="entry name" value="EAL_sf"/>
</dbReference>
<reference evidence="2 3" key="1">
    <citation type="submission" date="2023-01" db="EMBL/GenBank/DDBJ databases">
        <title>Psychrosphaera sp. nov., isolated from marine algae.</title>
        <authorList>
            <person name="Bayburt H."/>
            <person name="Choi B.J."/>
            <person name="Kim J.M."/>
            <person name="Choi D.G."/>
            <person name="Jeon C.O."/>
        </authorList>
    </citation>
    <scope>NUCLEOTIDE SEQUENCE [LARGE SCALE GENOMIC DNA]</scope>
    <source>
        <strain evidence="2 3">G1-22</strain>
    </source>
</reference>
<dbReference type="PANTHER" id="PTHR33121">
    <property type="entry name" value="CYCLIC DI-GMP PHOSPHODIESTERASE PDEF"/>
    <property type="match status" value="1"/>
</dbReference>
<dbReference type="Proteomes" id="UP001528411">
    <property type="component" value="Unassembled WGS sequence"/>
</dbReference>
<evidence type="ECO:0000313" key="2">
    <source>
        <dbReference type="EMBL" id="MDC2890540.1"/>
    </source>
</evidence>
<gene>
    <name evidence="2" type="ORF">PN838_19565</name>
</gene>
<dbReference type="PROSITE" id="PS50883">
    <property type="entry name" value="EAL"/>
    <property type="match status" value="1"/>
</dbReference>
<dbReference type="SMART" id="SM00052">
    <property type="entry name" value="EAL"/>
    <property type="match status" value="1"/>
</dbReference>
<dbReference type="RefSeq" id="WP_272181713.1">
    <property type="nucleotide sequence ID" value="NZ_JAQOMS010000002.1"/>
</dbReference>
<name>A0ABT5FH74_9GAMM</name>
<protein>
    <submittedName>
        <fullName evidence="2">EAL domain-containing protein</fullName>
    </submittedName>
</protein>
<evidence type="ECO:0000259" key="1">
    <source>
        <dbReference type="PROSITE" id="PS50883"/>
    </source>
</evidence>
<keyword evidence="3" id="KW-1185">Reference proteome</keyword>
<organism evidence="2 3">
    <name type="scientific">Psychrosphaera algicola</name>
    <dbReference type="NCBI Taxonomy" id="3023714"/>
    <lineage>
        <taxon>Bacteria</taxon>
        <taxon>Pseudomonadati</taxon>
        <taxon>Pseudomonadota</taxon>
        <taxon>Gammaproteobacteria</taxon>
        <taxon>Alteromonadales</taxon>
        <taxon>Pseudoalteromonadaceae</taxon>
        <taxon>Psychrosphaera</taxon>
    </lineage>
</organism>
<dbReference type="CDD" id="cd01948">
    <property type="entry name" value="EAL"/>
    <property type="match status" value="1"/>
</dbReference>
<evidence type="ECO:0000313" key="3">
    <source>
        <dbReference type="Proteomes" id="UP001528411"/>
    </source>
</evidence>
<feature type="domain" description="EAL" evidence="1">
    <location>
        <begin position="8"/>
        <end position="262"/>
    </location>
</feature>
<dbReference type="EMBL" id="JAQOMS010000002">
    <property type="protein sequence ID" value="MDC2890540.1"/>
    <property type="molecule type" value="Genomic_DNA"/>
</dbReference>
<dbReference type="InterPro" id="IPR001633">
    <property type="entry name" value="EAL_dom"/>
</dbReference>
<sequence>MESQLKKRSHLSHALKSAIENEEFELYYQPKIHLESNEIVGAEALLRWKTKTGEFITPNDFIPIAESSGLISPIGKQVLMQACRDCKEWHSKTGQQIQVSVNISPYQFRRGNLPNIVHLALNKSELAPRFLELEITESIVFDDTDSVKDQLHTITKRGASIAIDDFGTGYSNLSYISQFNASTLKIDMSFVLDIMDSPLNKHLVNAILQMSKSLDIENVAEGIENKQTSLLLKELGCTYGQGFYWSKPIPQQEFIQFLINYKAQGNGNVTPIRQAN</sequence>
<dbReference type="Pfam" id="PF00563">
    <property type="entry name" value="EAL"/>
    <property type="match status" value="1"/>
</dbReference>
<dbReference type="PANTHER" id="PTHR33121:SF70">
    <property type="entry name" value="SIGNALING PROTEIN YKOW"/>
    <property type="match status" value="1"/>
</dbReference>
<comment type="caution">
    <text evidence="2">The sequence shown here is derived from an EMBL/GenBank/DDBJ whole genome shotgun (WGS) entry which is preliminary data.</text>
</comment>
<dbReference type="Gene3D" id="3.20.20.450">
    <property type="entry name" value="EAL domain"/>
    <property type="match status" value="1"/>
</dbReference>
<dbReference type="SUPFAM" id="SSF141868">
    <property type="entry name" value="EAL domain-like"/>
    <property type="match status" value="1"/>
</dbReference>
<dbReference type="InterPro" id="IPR050706">
    <property type="entry name" value="Cyclic-di-GMP_PDE-like"/>
</dbReference>
<proteinExistence type="predicted"/>